<comment type="caution">
    <text evidence="2">The sequence shown here is derived from an EMBL/GenBank/DDBJ whole genome shotgun (WGS) entry which is preliminary data.</text>
</comment>
<keyword evidence="3" id="KW-1185">Reference proteome</keyword>
<dbReference type="AlphaFoldDB" id="A0A0P9DT02"/>
<protein>
    <recommendedName>
        <fullName evidence="1">DUF5615 domain-containing protein</fullName>
    </recommendedName>
</protein>
<evidence type="ECO:0000259" key="1">
    <source>
        <dbReference type="Pfam" id="PF18480"/>
    </source>
</evidence>
<feature type="domain" description="DUF5615" evidence="1">
    <location>
        <begin position="4"/>
        <end position="107"/>
    </location>
</feature>
<sequence>MALIYANENLPLRVVAALRVLGHDVLTTSEAGNAGKAIPDDEVLAFAVQHQRIVVTLNRKHFIRLHNQHPEHYGIMVCSFDLDYDALARRIHEAIIAEPHIRSRLLRINRPG</sequence>
<organism evidence="2 3">
    <name type="scientific">Kouleothrix aurantiaca</name>
    <dbReference type="NCBI Taxonomy" id="186479"/>
    <lineage>
        <taxon>Bacteria</taxon>
        <taxon>Bacillati</taxon>
        <taxon>Chloroflexota</taxon>
        <taxon>Chloroflexia</taxon>
        <taxon>Chloroflexales</taxon>
        <taxon>Roseiflexineae</taxon>
        <taxon>Roseiflexaceae</taxon>
        <taxon>Kouleothrix</taxon>
    </lineage>
</organism>
<reference evidence="2 3" key="1">
    <citation type="submission" date="2015-09" db="EMBL/GenBank/DDBJ databases">
        <title>Draft genome sequence of Kouleothrix aurantiaca JCM 19913.</title>
        <authorList>
            <person name="Hemp J."/>
        </authorList>
    </citation>
    <scope>NUCLEOTIDE SEQUENCE [LARGE SCALE GENOMIC DNA]</scope>
    <source>
        <strain evidence="2 3">COM-B</strain>
    </source>
</reference>
<evidence type="ECO:0000313" key="2">
    <source>
        <dbReference type="EMBL" id="KPV53305.1"/>
    </source>
</evidence>
<dbReference type="InterPro" id="IPR041049">
    <property type="entry name" value="DUF5615"/>
</dbReference>
<proteinExistence type="predicted"/>
<evidence type="ECO:0000313" key="3">
    <source>
        <dbReference type="Proteomes" id="UP000050509"/>
    </source>
</evidence>
<name>A0A0P9DT02_9CHLR</name>
<accession>A0A0P9DT02</accession>
<dbReference type="EMBL" id="LJCR01000290">
    <property type="protein sequence ID" value="KPV53305.1"/>
    <property type="molecule type" value="Genomic_DNA"/>
</dbReference>
<dbReference type="Proteomes" id="UP000050509">
    <property type="component" value="Unassembled WGS sequence"/>
</dbReference>
<dbReference type="Pfam" id="PF18480">
    <property type="entry name" value="DUF5615"/>
    <property type="match status" value="1"/>
</dbReference>
<gene>
    <name evidence="2" type="ORF">SE17_10445</name>
</gene>